<dbReference type="Proteomes" id="UP001473302">
    <property type="component" value="Unassembled WGS sequence"/>
</dbReference>
<dbReference type="PANTHER" id="PTHR12271">
    <property type="entry name" value="POLY A POLYMERASE CID PAP -RELATED"/>
    <property type="match status" value="1"/>
</dbReference>
<organism evidence="2 3">
    <name type="scientific">Mucor flavus</name>
    <dbReference type="NCBI Taxonomy" id="439312"/>
    <lineage>
        <taxon>Eukaryota</taxon>
        <taxon>Fungi</taxon>
        <taxon>Fungi incertae sedis</taxon>
        <taxon>Mucoromycota</taxon>
        <taxon>Mucoromycotina</taxon>
        <taxon>Mucoromycetes</taxon>
        <taxon>Mucorales</taxon>
        <taxon>Mucorineae</taxon>
        <taxon>Mucoraceae</taxon>
        <taxon>Mucor</taxon>
    </lineage>
</organism>
<gene>
    <name evidence="2" type="ORF">MFLAVUS_010934</name>
</gene>
<comment type="caution">
    <text evidence="2">The sequence shown here is derived from an EMBL/GenBank/DDBJ whole genome shotgun (WGS) entry which is preliminary data.</text>
</comment>
<dbReference type="Gene3D" id="1.10.1410.10">
    <property type="match status" value="1"/>
</dbReference>
<dbReference type="EMBL" id="BAABUK010000041">
    <property type="protein sequence ID" value="GAA5817389.1"/>
    <property type="molecule type" value="Genomic_DNA"/>
</dbReference>
<name>A0ABP9ZEC3_9FUNG</name>
<evidence type="ECO:0000256" key="1">
    <source>
        <dbReference type="SAM" id="MobiDB-lite"/>
    </source>
</evidence>
<dbReference type="Gene3D" id="3.30.460.10">
    <property type="entry name" value="Beta Polymerase, domain 2"/>
    <property type="match status" value="1"/>
</dbReference>
<evidence type="ECO:0000313" key="3">
    <source>
        <dbReference type="Proteomes" id="UP001473302"/>
    </source>
</evidence>
<protein>
    <submittedName>
        <fullName evidence="2">Uncharacterized protein</fullName>
    </submittedName>
</protein>
<dbReference type="PANTHER" id="PTHR12271:SF40">
    <property type="entry name" value="POLY(A) RNA POLYMERASE GLD2"/>
    <property type="match status" value="1"/>
</dbReference>
<proteinExistence type="predicted"/>
<sequence length="315" mass="36600">MDIKTVTAITEFIIKFAKYYNLAESDGTSTTALVVSFQYLNRRLKFCMQKEYSEMLKHYSELFDFLMKRRQNVYDKKLDTKWTYRIIHGKNLLVFYQEPTMLEYYGIKEEYYTLIEKLAKGPGIPNWILLTVTSIWVSVFLQVKLKKDALLCDTQNWSNTLYDPHYLAQCLRKTGMQATLPIPVAKRTQFTEPKSGLKCFIGVDDGLVFERDILITEYLMLDKRVKPLIIAILRLFRSQRINKSCCLSTLSTTSYILMTLHFLMNVLENPVIPNLQNLGVAVAALMEIYKSMKQSQGEGSKVSLYPNNEEDDDDE</sequence>
<accession>A0ABP9ZEC3</accession>
<keyword evidence="3" id="KW-1185">Reference proteome</keyword>
<reference evidence="2 3" key="1">
    <citation type="submission" date="2024-04" db="EMBL/GenBank/DDBJ databases">
        <title>genome sequences of Mucor flavus KT1a and Helicostylum pulchrum KT1b strains isolated from the surface of a dry-aged beef.</title>
        <authorList>
            <person name="Toyotome T."/>
            <person name="Hosono M."/>
            <person name="Torimaru M."/>
            <person name="Fukuda K."/>
            <person name="Mikami N."/>
        </authorList>
    </citation>
    <scope>NUCLEOTIDE SEQUENCE [LARGE SCALE GENOMIC DNA]</scope>
    <source>
        <strain evidence="2 3">KT1a</strain>
    </source>
</reference>
<dbReference type="InterPro" id="IPR043519">
    <property type="entry name" value="NT_sf"/>
</dbReference>
<evidence type="ECO:0000313" key="2">
    <source>
        <dbReference type="EMBL" id="GAA5817389.1"/>
    </source>
</evidence>
<feature type="region of interest" description="Disordered" evidence="1">
    <location>
        <begin position="295"/>
        <end position="315"/>
    </location>
</feature>